<protein>
    <submittedName>
        <fullName evidence="1">Uncharacterized protein</fullName>
    </submittedName>
</protein>
<dbReference type="EMBL" id="ML769662">
    <property type="protein sequence ID" value="KAE9390320.1"/>
    <property type="molecule type" value="Genomic_DNA"/>
</dbReference>
<gene>
    <name evidence="1" type="ORF">BT96DRAFT_1002392</name>
</gene>
<evidence type="ECO:0000313" key="2">
    <source>
        <dbReference type="Proteomes" id="UP000799118"/>
    </source>
</evidence>
<dbReference type="AlphaFoldDB" id="A0A6A4GYD5"/>
<name>A0A6A4GYD5_9AGAR</name>
<dbReference type="Proteomes" id="UP000799118">
    <property type="component" value="Unassembled WGS sequence"/>
</dbReference>
<evidence type="ECO:0000313" key="1">
    <source>
        <dbReference type="EMBL" id="KAE9390320.1"/>
    </source>
</evidence>
<organism evidence="1 2">
    <name type="scientific">Gymnopus androsaceus JB14</name>
    <dbReference type="NCBI Taxonomy" id="1447944"/>
    <lineage>
        <taxon>Eukaryota</taxon>
        <taxon>Fungi</taxon>
        <taxon>Dikarya</taxon>
        <taxon>Basidiomycota</taxon>
        <taxon>Agaricomycotina</taxon>
        <taxon>Agaricomycetes</taxon>
        <taxon>Agaricomycetidae</taxon>
        <taxon>Agaricales</taxon>
        <taxon>Marasmiineae</taxon>
        <taxon>Omphalotaceae</taxon>
        <taxon>Gymnopus</taxon>
    </lineage>
</organism>
<sequence>MPTGSLYNNSFADIDDQRFGLLSEWHRGQTGQGVDNLELLLPDFDDGIQLQFSGQLQPNWKAQEVLGQAVDPTPSQYGIAWVAPLSMFSPFSPKSELGLQWRSVAQVAEFTASQHNLAPPPPANFTQSSRSVLSSLSQTAPSSKRVVRFFDCPECGGKLRSKQSLRINRLSMLASKSVLFLTTDAIGSVQALKEVPSAQRLESLDAGGTSDVYHCGRGILMAHLAFAGYQSILASFVMASVTAQSLLDDCYS</sequence>
<reference evidence="1" key="1">
    <citation type="journal article" date="2019" name="Environ. Microbiol.">
        <title>Fungal ecological strategies reflected in gene transcription - a case study of two litter decomposers.</title>
        <authorList>
            <person name="Barbi F."/>
            <person name="Kohler A."/>
            <person name="Barry K."/>
            <person name="Baskaran P."/>
            <person name="Daum C."/>
            <person name="Fauchery L."/>
            <person name="Ihrmark K."/>
            <person name="Kuo A."/>
            <person name="LaButti K."/>
            <person name="Lipzen A."/>
            <person name="Morin E."/>
            <person name="Grigoriev I.V."/>
            <person name="Henrissat B."/>
            <person name="Lindahl B."/>
            <person name="Martin F."/>
        </authorList>
    </citation>
    <scope>NUCLEOTIDE SEQUENCE</scope>
    <source>
        <strain evidence="1">JB14</strain>
    </source>
</reference>
<proteinExistence type="predicted"/>
<keyword evidence="2" id="KW-1185">Reference proteome</keyword>
<accession>A0A6A4GYD5</accession>